<dbReference type="Gene3D" id="1.20.1250.20">
    <property type="entry name" value="MFS general substrate transporter like domains"/>
    <property type="match status" value="2"/>
</dbReference>
<feature type="transmembrane region" description="Helical" evidence="6">
    <location>
        <begin position="263"/>
        <end position="288"/>
    </location>
</feature>
<evidence type="ECO:0000256" key="3">
    <source>
        <dbReference type="ARBA" id="ARBA00022692"/>
    </source>
</evidence>
<dbReference type="Pfam" id="PF07690">
    <property type="entry name" value="MFS_1"/>
    <property type="match status" value="2"/>
</dbReference>
<evidence type="ECO:0000256" key="5">
    <source>
        <dbReference type="ARBA" id="ARBA00023136"/>
    </source>
</evidence>
<evidence type="ECO:0000256" key="6">
    <source>
        <dbReference type="SAM" id="Phobius"/>
    </source>
</evidence>
<feature type="transmembrane region" description="Helical" evidence="6">
    <location>
        <begin position="52"/>
        <end position="74"/>
    </location>
</feature>
<name>A0ABV9GRH1_9BACL</name>
<dbReference type="Proteomes" id="UP001596022">
    <property type="component" value="Unassembled WGS sequence"/>
</dbReference>
<comment type="caution">
    <text evidence="8">The sequence shown here is derived from an EMBL/GenBank/DDBJ whole genome shotgun (WGS) entry which is preliminary data.</text>
</comment>
<evidence type="ECO:0000256" key="2">
    <source>
        <dbReference type="ARBA" id="ARBA00022448"/>
    </source>
</evidence>
<feature type="transmembrane region" description="Helical" evidence="6">
    <location>
        <begin position="185"/>
        <end position="204"/>
    </location>
</feature>
<keyword evidence="5 6" id="KW-0472">Membrane</keyword>
<keyword evidence="3 6" id="KW-0812">Transmembrane</keyword>
<evidence type="ECO:0000313" key="9">
    <source>
        <dbReference type="Proteomes" id="UP001596022"/>
    </source>
</evidence>
<feature type="transmembrane region" description="Helical" evidence="6">
    <location>
        <begin position="231"/>
        <end position="257"/>
    </location>
</feature>
<dbReference type="RefSeq" id="WP_376846611.1">
    <property type="nucleotide sequence ID" value="NZ_JBHSFW010000009.1"/>
</dbReference>
<evidence type="ECO:0000256" key="1">
    <source>
        <dbReference type="ARBA" id="ARBA00004651"/>
    </source>
</evidence>
<feature type="transmembrane region" description="Helical" evidence="6">
    <location>
        <begin position="86"/>
        <end position="112"/>
    </location>
</feature>
<keyword evidence="2" id="KW-0813">Transport</keyword>
<dbReference type="EMBL" id="JBHSFW010000009">
    <property type="protein sequence ID" value="MFC4619516.1"/>
    <property type="molecule type" value="Genomic_DNA"/>
</dbReference>
<dbReference type="InterPro" id="IPR036259">
    <property type="entry name" value="MFS_trans_sf"/>
</dbReference>
<dbReference type="PANTHER" id="PTHR23520:SF5">
    <property type="entry name" value="TRANSPORTER, PUTATIVE (AFU_ORTHOLOGUE AFUA_3G04000)-RELATED"/>
    <property type="match status" value="1"/>
</dbReference>
<protein>
    <submittedName>
        <fullName evidence="8">MFS transporter</fullName>
    </submittedName>
</protein>
<comment type="subcellular location">
    <subcellularLocation>
        <location evidence="1">Cell membrane</location>
        <topology evidence="1">Multi-pass membrane protein</topology>
    </subcellularLocation>
</comment>
<evidence type="ECO:0000313" key="8">
    <source>
        <dbReference type="EMBL" id="MFC4619516.1"/>
    </source>
</evidence>
<feature type="transmembrane region" description="Helical" evidence="6">
    <location>
        <begin position="374"/>
        <end position="403"/>
    </location>
</feature>
<feature type="transmembrane region" description="Helical" evidence="6">
    <location>
        <begin position="300"/>
        <end position="322"/>
    </location>
</feature>
<dbReference type="InterPro" id="IPR011701">
    <property type="entry name" value="MFS"/>
</dbReference>
<dbReference type="PANTHER" id="PTHR23520">
    <property type="entry name" value="TRANSPORTER, PUTATIVE (AFU_ORTHOLOGUE AFUA_3G04000)-RELATED"/>
    <property type="match status" value="1"/>
</dbReference>
<sequence length="420" mass="45008">MDQIKKAWQIVHIHLHPMAKRLMAVNALRSIGQGVMVVDLALYLHALGWQAVAIGGAITAGGLLSVGLVIFVGVFSDRFGRKPFILFFEGVTAGCALIGLLSTNAILLFFAIALSGFGKAEAGSASPCAPAEQAWLASFIPAHERGKIYSINNALSFFGMGFGAVLAGLTALWEPWLPGVLSYQSLFGLILVLSLVIIAIILTIKDDVEKKVLEKPSIIQERKISRQENLVVMKLASINMINGFAIGLTGPMMSYWFAAKFGASGTLIGSSLALTFFATGVTSILQASLSKRHGTIRSVVWIRVLASFLVVLLPVLPTYALASLAYLARTALNRGTQGAQQALSVSLTRDRRRGFASSINTLSMRMPMAIGPSISGYLFGLGSLSLPFFIAAGLQFGFAYLYGKTFRSFDLQMKSQSSLS</sequence>
<accession>A0ABV9GRH1</accession>
<feature type="transmembrane region" description="Helical" evidence="6">
    <location>
        <begin position="154"/>
        <end position="173"/>
    </location>
</feature>
<proteinExistence type="predicted"/>
<reference evidence="9" key="1">
    <citation type="journal article" date="2019" name="Int. J. Syst. Evol. Microbiol.">
        <title>The Global Catalogue of Microorganisms (GCM) 10K type strain sequencing project: providing services to taxonomists for standard genome sequencing and annotation.</title>
        <authorList>
            <consortium name="The Broad Institute Genomics Platform"/>
            <consortium name="The Broad Institute Genome Sequencing Center for Infectious Disease"/>
            <person name="Wu L."/>
            <person name="Ma J."/>
        </authorList>
    </citation>
    <scope>NUCLEOTIDE SEQUENCE [LARGE SCALE GENOMIC DNA]</scope>
    <source>
        <strain evidence="9">CGMCC 1.16306</strain>
    </source>
</reference>
<keyword evidence="4 6" id="KW-1133">Transmembrane helix</keyword>
<evidence type="ECO:0000259" key="7">
    <source>
        <dbReference type="PROSITE" id="PS50850"/>
    </source>
</evidence>
<organism evidence="8 9">
    <name type="scientific">Camelliibacillus cellulosilyticus</name>
    <dbReference type="NCBI Taxonomy" id="2174486"/>
    <lineage>
        <taxon>Bacteria</taxon>
        <taxon>Bacillati</taxon>
        <taxon>Bacillota</taxon>
        <taxon>Bacilli</taxon>
        <taxon>Bacillales</taxon>
        <taxon>Sporolactobacillaceae</taxon>
        <taxon>Camelliibacillus</taxon>
    </lineage>
</organism>
<gene>
    <name evidence="8" type="ORF">ACFO4N_12415</name>
</gene>
<dbReference type="PROSITE" id="PS50850">
    <property type="entry name" value="MFS"/>
    <property type="match status" value="1"/>
</dbReference>
<dbReference type="InterPro" id="IPR020846">
    <property type="entry name" value="MFS_dom"/>
</dbReference>
<evidence type="ECO:0000256" key="4">
    <source>
        <dbReference type="ARBA" id="ARBA00022989"/>
    </source>
</evidence>
<feature type="domain" description="Major facilitator superfamily (MFS) profile" evidence="7">
    <location>
        <begin position="18"/>
        <end position="407"/>
    </location>
</feature>
<dbReference type="SUPFAM" id="SSF103473">
    <property type="entry name" value="MFS general substrate transporter"/>
    <property type="match status" value="1"/>
</dbReference>
<keyword evidence="9" id="KW-1185">Reference proteome</keyword>